<feature type="transmembrane region" description="Helical" evidence="14">
    <location>
        <begin position="218"/>
        <end position="242"/>
    </location>
</feature>
<comment type="function">
    <text evidence="1">Core subunit of the mitochondrial membrane respiratory chain NADH dehydrogenase (Complex I) that is believed to belong to the minimal assembly required for catalysis. Complex I functions in the transfer of electrons from NADH to the respiratory chain. The immediate electron acceptor for the enzyme is believed to be ubiquinone.</text>
</comment>
<feature type="transmembrane region" description="Helical" evidence="14">
    <location>
        <begin position="140"/>
        <end position="166"/>
    </location>
</feature>
<gene>
    <name evidence="15" type="primary">ND1</name>
</gene>
<dbReference type="Pfam" id="PF00146">
    <property type="entry name" value="NADHdh"/>
    <property type="match status" value="1"/>
</dbReference>
<dbReference type="GO" id="GO:0008137">
    <property type="term" value="F:NADH dehydrogenase (ubiquinone) activity"/>
    <property type="evidence" value="ECO:0007669"/>
    <property type="project" value="UniProtKB-EC"/>
</dbReference>
<sequence>MFFLSFFFLIIFVLMGVAYFTLFERKILGYVQFRKGPNSVGFLGLFQPFSDALKLFSKEYYFLIFGNYFIYFFVPILGLVISLIFWLLYPLYFNFISFIYGLLFFLCCSGVGVYIIMISGWSSNSIYSMLGSLRSVAQSISYEVCFFLVVLCFVIFFSSFSLFIFIYVQLDMWIFFVCFPLFFIFFSCCLAETNRSPFDFSEGESELVSGFNVEYSSFMFSLFFLSEYSNMMFMSFFVVLMFFGSDVYSIFFFFKFIFFLFFFVWVRCTFPRYRYDKLMYLSWSCYLPVVLNYLFFFISLSIYLFFIFFSMFTFFLFKNK</sequence>
<keyword evidence="12" id="KW-0520">NAD</keyword>
<dbReference type="AlphaFoldDB" id="A0A8A4VKY2"/>
<dbReference type="GeneID" id="69231023"/>
<organism evidence="15">
    <name type="scientific">Bambusicaliscelis fanjingensis</name>
    <dbReference type="NCBI Taxonomy" id="2820089"/>
    <lineage>
        <taxon>Eukaryota</taxon>
        <taxon>Metazoa</taxon>
        <taxon>Ecdysozoa</taxon>
        <taxon>Arthropoda</taxon>
        <taxon>Hexapoda</taxon>
        <taxon>Insecta</taxon>
        <taxon>Pterygota</taxon>
        <taxon>Neoptera</taxon>
        <taxon>Paraneoptera</taxon>
        <taxon>Hemiptera</taxon>
        <taxon>Auchenorrhyncha</taxon>
        <taxon>Fulgoroidea</taxon>
        <taxon>Caliscelidae</taxon>
        <taxon>Bambusicaliscelis</taxon>
    </lineage>
</organism>
<evidence type="ECO:0000256" key="13">
    <source>
        <dbReference type="RuleBase" id="RU000473"/>
    </source>
</evidence>
<evidence type="ECO:0000256" key="1">
    <source>
        <dbReference type="ARBA" id="ARBA00003257"/>
    </source>
</evidence>
<evidence type="ECO:0000256" key="5">
    <source>
        <dbReference type="ARBA" id="ARBA00022448"/>
    </source>
</evidence>
<comment type="similarity">
    <text evidence="3 12">Belongs to the complex I subunit 1 family.</text>
</comment>
<dbReference type="GO" id="GO:0005743">
    <property type="term" value="C:mitochondrial inner membrane"/>
    <property type="evidence" value="ECO:0007669"/>
    <property type="project" value="UniProtKB-SubCell"/>
</dbReference>
<dbReference type="RefSeq" id="YP_010235807.1">
    <property type="nucleotide sequence ID" value="NC_059809.1"/>
</dbReference>
<evidence type="ECO:0000256" key="3">
    <source>
        <dbReference type="ARBA" id="ARBA00010535"/>
    </source>
</evidence>
<evidence type="ECO:0000256" key="11">
    <source>
        <dbReference type="ARBA" id="ARBA00023136"/>
    </source>
</evidence>
<accession>A0A8A4VKY2</accession>
<evidence type="ECO:0000256" key="8">
    <source>
        <dbReference type="ARBA" id="ARBA00022989"/>
    </source>
</evidence>
<evidence type="ECO:0000256" key="9">
    <source>
        <dbReference type="ARBA" id="ARBA00023075"/>
    </source>
</evidence>
<dbReference type="CTD" id="4535"/>
<feature type="transmembrane region" description="Helical" evidence="14">
    <location>
        <begin position="60"/>
        <end position="89"/>
    </location>
</feature>
<dbReference type="InterPro" id="IPR018086">
    <property type="entry name" value="NADH_UbQ_OxRdtase_su1_CS"/>
</dbReference>
<dbReference type="InterPro" id="IPR001694">
    <property type="entry name" value="NADH_UbQ_OxRdtase_su1/FPO"/>
</dbReference>
<name>A0A8A4VKY2_9HEMI</name>
<dbReference type="PROSITE" id="PS00667">
    <property type="entry name" value="COMPLEX1_ND1_1"/>
    <property type="match status" value="1"/>
</dbReference>
<comment type="catalytic activity">
    <reaction evidence="13">
        <text>a ubiquinone + NADH + 5 H(+)(in) = a ubiquinol + NAD(+) + 4 H(+)(out)</text>
        <dbReference type="Rhea" id="RHEA:29091"/>
        <dbReference type="Rhea" id="RHEA-COMP:9565"/>
        <dbReference type="Rhea" id="RHEA-COMP:9566"/>
        <dbReference type="ChEBI" id="CHEBI:15378"/>
        <dbReference type="ChEBI" id="CHEBI:16389"/>
        <dbReference type="ChEBI" id="CHEBI:17976"/>
        <dbReference type="ChEBI" id="CHEBI:57540"/>
        <dbReference type="ChEBI" id="CHEBI:57945"/>
        <dbReference type="EC" id="7.1.1.2"/>
    </reaction>
</comment>
<reference evidence="15" key="1">
    <citation type="journal article" name="Int. J. Mol. Sci.">
        <title>Structural Features and Phylogenetic Implications of Four New Mitogenomes of Caliscelidae (Hemiptera: Fulgoromorpha).</title>
        <authorList>
            <person name="Gong N."/>
            <person name="Yang L."/>
            <person name="Chen X.S."/>
        </authorList>
    </citation>
    <scope>NUCLEOTIDE SEQUENCE</scope>
</reference>
<keyword evidence="6 12" id="KW-0812">Transmembrane</keyword>
<keyword evidence="5" id="KW-0813">Transport</keyword>
<proteinExistence type="inferred from homology"/>
<dbReference type="PANTHER" id="PTHR11432:SF3">
    <property type="entry name" value="NADH-UBIQUINONE OXIDOREDUCTASE CHAIN 1"/>
    <property type="match status" value="1"/>
</dbReference>
<dbReference type="PROSITE" id="PS00668">
    <property type="entry name" value="COMPLEX1_ND1_2"/>
    <property type="match status" value="1"/>
</dbReference>
<evidence type="ECO:0000256" key="14">
    <source>
        <dbReference type="SAM" id="Phobius"/>
    </source>
</evidence>
<keyword evidence="10 13" id="KW-0496">Mitochondrion</keyword>
<keyword evidence="9 13" id="KW-0830">Ubiquinone</keyword>
<dbReference type="EMBL" id="MW281859">
    <property type="protein sequence ID" value="QTD82425.1"/>
    <property type="molecule type" value="Genomic_DNA"/>
</dbReference>
<dbReference type="EC" id="7.1.1.2" evidence="13"/>
<evidence type="ECO:0000313" key="15">
    <source>
        <dbReference type="EMBL" id="QTD82425.1"/>
    </source>
</evidence>
<evidence type="ECO:0000256" key="12">
    <source>
        <dbReference type="RuleBase" id="RU000471"/>
    </source>
</evidence>
<keyword evidence="8 14" id="KW-1133">Transmembrane helix</keyword>
<evidence type="ECO:0000256" key="10">
    <source>
        <dbReference type="ARBA" id="ARBA00023128"/>
    </source>
</evidence>
<feature type="transmembrane region" description="Helical" evidence="14">
    <location>
        <begin position="248"/>
        <end position="266"/>
    </location>
</feature>
<evidence type="ECO:0000256" key="6">
    <source>
        <dbReference type="ARBA" id="ARBA00022692"/>
    </source>
</evidence>
<geneLocation type="mitochondrion" evidence="15"/>
<protein>
    <recommendedName>
        <fullName evidence="4 13">NADH-ubiquinone oxidoreductase chain 1</fullName>
        <ecNumber evidence="13">7.1.1.2</ecNumber>
    </recommendedName>
</protein>
<keyword evidence="7" id="KW-0999">Mitochondrion inner membrane</keyword>
<evidence type="ECO:0000256" key="4">
    <source>
        <dbReference type="ARBA" id="ARBA00021009"/>
    </source>
</evidence>
<feature type="transmembrane region" description="Helical" evidence="14">
    <location>
        <begin position="6"/>
        <end position="23"/>
    </location>
</feature>
<dbReference type="GO" id="GO:0009060">
    <property type="term" value="P:aerobic respiration"/>
    <property type="evidence" value="ECO:0007669"/>
    <property type="project" value="TreeGrafter"/>
</dbReference>
<feature type="transmembrane region" description="Helical" evidence="14">
    <location>
        <begin position="172"/>
        <end position="191"/>
    </location>
</feature>
<feature type="transmembrane region" description="Helical" evidence="14">
    <location>
        <begin position="95"/>
        <end position="119"/>
    </location>
</feature>
<comment type="subcellular location">
    <subcellularLocation>
        <location evidence="2 12">Mitochondrion inner membrane</location>
        <topology evidence="2 12">Multi-pass membrane protein</topology>
    </subcellularLocation>
</comment>
<evidence type="ECO:0000256" key="2">
    <source>
        <dbReference type="ARBA" id="ARBA00004448"/>
    </source>
</evidence>
<dbReference type="GO" id="GO:0003954">
    <property type="term" value="F:NADH dehydrogenase activity"/>
    <property type="evidence" value="ECO:0007669"/>
    <property type="project" value="TreeGrafter"/>
</dbReference>
<evidence type="ECO:0000256" key="7">
    <source>
        <dbReference type="ARBA" id="ARBA00022792"/>
    </source>
</evidence>
<dbReference type="PANTHER" id="PTHR11432">
    <property type="entry name" value="NADH DEHYDROGENASE SUBUNIT 1"/>
    <property type="match status" value="1"/>
</dbReference>
<dbReference type="HAMAP" id="MF_01350">
    <property type="entry name" value="NDH1_NuoH"/>
    <property type="match status" value="1"/>
</dbReference>
<keyword evidence="11 14" id="KW-0472">Membrane</keyword>